<reference evidence="3" key="2">
    <citation type="journal article" date="2023" name="IMA Fungus">
        <title>Comparative genomic study of the Penicillium genus elucidates a diverse pangenome and 15 lateral gene transfer events.</title>
        <authorList>
            <person name="Petersen C."/>
            <person name="Sorensen T."/>
            <person name="Nielsen M.R."/>
            <person name="Sondergaard T.E."/>
            <person name="Sorensen J.L."/>
            <person name="Fitzpatrick D.A."/>
            <person name="Frisvad J.C."/>
            <person name="Nielsen K.L."/>
        </authorList>
    </citation>
    <scope>NUCLEOTIDE SEQUENCE</scope>
    <source>
        <strain evidence="3">IBT 35673</strain>
    </source>
</reference>
<dbReference type="Gene3D" id="3.40.50.2000">
    <property type="entry name" value="Glycogen Phosphorylase B"/>
    <property type="match status" value="2"/>
</dbReference>
<name>A0A9W9UGW4_PENBR</name>
<dbReference type="InterPro" id="IPR023214">
    <property type="entry name" value="HAD_sf"/>
</dbReference>
<feature type="region of interest" description="Disordered" evidence="2">
    <location>
        <begin position="80"/>
        <end position="148"/>
    </location>
</feature>
<feature type="compositionally biased region" description="Polar residues" evidence="2">
    <location>
        <begin position="108"/>
        <end position="122"/>
    </location>
</feature>
<gene>
    <name evidence="3" type="ORF">N7452_004879</name>
</gene>
<dbReference type="Gene3D" id="3.30.70.1020">
    <property type="entry name" value="Trehalose-6-phosphate phosphatase related protein, domain 2"/>
    <property type="match status" value="1"/>
</dbReference>
<dbReference type="PANTHER" id="PTHR10788:SF15">
    <property type="entry name" value="TREHALOSE SYNTHASE COMPLEX REGULATORY SUBUNIT TPS3-RELATED"/>
    <property type="match status" value="1"/>
</dbReference>
<dbReference type="InterPro" id="IPR003337">
    <property type="entry name" value="Trehalose_PPase"/>
</dbReference>
<accession>A0A9W9UGW4</accession>
<dbReference type="GO" id="GO:0005992">
    <property type="term" value="P:trehalose biosynthetic process"/>
    <property type="evidence" value="ECO:0007669"/>
    <property type="project" value="InterPro"/>
</dbReference>
<dbReference type="SUPFAM" id="SSF53756">
    <property type="entry name" value="UDP-Glycosyltransferase/glycogen phosphorylase"/>
    <property type="match status" value="1"/>
</dbReference>
<reference evidence="3" key="1">
    <citation type="submission" date="2022-12" db="EMBL/GenBank/DDBJ databases">
        <authorList>
            <person name="Petersen C."/>
        </authorList>
    </citation>
    <scope>NUCLEOTIDE SEQUENCE</scope>
    <source>
        <strain evidence="3">IBT 35673</strain>
    </source>
</reference>
<protein>
    <submittedName>
        <fullName evidence="3">Uncharacterized protein</fullName>
    </submittedName>
</protein>
<dbReference type="Pfam" id="PF02358">
    <property type="entry name" value="Trehalose_PPase"/>
    <property type="match status" value="1"/>
</dbReference>
<dbReference type="CDD" id="cd03788">
    <property type="entry name" value="GT20_TPS"/>
    <property type="match status" value="1"/>
</dbReference>
<dbReference type="AlphaFoldDB" id="A0A9W9UGW4"/>
<dbReference type="GO" id="GO:0005946">
    <property type="term" value="C:alpha,alpha-trehalose-phosphate synthase complex (UDP-forming)"/>
    <property type="evidence" value="ECO:0007669"/>
    <property type="project" value="TreeGrafter"/>
</dbReference>
<comment type="similarity">
    <text evidence="1">In the N-terminal section; belongs to the glycosyltransferase 20 family.</text>
</comment>
<dbReference type="Pfam" id="PF00982">
    <property type="entry name" value="Glyco_transf_20"/>
    <property type="match status" value="1"/>
</dbReference>
<proteinExistence type="inferred from homology"/>
<evidence type="ECO:0000256" key="2">
    <source>
        <dbReference type="SAM" id="MobiDB-lite"/>
    </source>
</evidence>
<dbReference type="GO" id="GO:0005829">
    <property type="term" value="C:cytosol"/>
    <property type="evidence" value="ECO:0007669"/>
    <property type="project" value="TreeGrafter"/>
</dbReference>
<dbReference type="PANTHER" id="PTHR10788">
    <property type="entry name" value="TREHALOSE-6-PHOSPHATE SYNTHASE"/>
    <property type="match status" value="1"/>
</dbReference>
<evidence type="ECO:0000313" key="4">
    <source>
        <dbReference type="Proteomes" id="UP001147695"/>
    </source>
</evidence>
<organism evidence="3 4">
    <name type="scientific">Penicillium brevicompactum</name>
    <dbReference type="NCBI Taxonomy" id="5074"/>
    <lineage>
        <taxon>Eukaryota</taxon>
        <taxon>Fungi</taxon>
        <taxon>Dikarya</taxon>
        <taxon>Ascomycota</taxon>
        <taxon>Pezizomycotina</taxon>
        <taxon>Eurotiomycetes</taxon>
        <taxon>Eurotiomycetidae</taxon>
        <taxon>Eurotiales</taxon>
        <taxon>Aspergillaceae</taxon>
        <taxon>Penicillium</taxon>
    </lineage>
</organism>
<evidence type="ECO:0000256" key="1">
    <source>
        <dbReference type="ARBA" id="ARBA00005409"/>
    </source>
</evidence>
<sequence>MTFYTASLFLPYTIDFGLDNYAEDRVASPPANYAVDGSGYMADQGQEVPDEQNIQPLAQLPRTPGTTTDNEKVFAGYTSRKSPEMGFGLSPNEPRDVPWGHSRMLKQPISQATEIPTPSMLRTSGPRKASGANLSLDGPQDSEDLGESDLPRNFISEDLWLVKNAEKGLGGVSNAMNAAERNGILCNHMWIGTLGMPTDSLTEDTKSDIANFMQKAQRCLTVFAGDTEFEGHYNHFCHTVLWPVLHYQMQESPRHSHYDRFAWDKYVKLNEKFADVIVEHLKDGDRIWIHDYHLMLLPGLLRKRRPELYIEIGFFLHTPFPSSEVFRCLSVRDQLLDGMLGADLIGFQTEEYRNHFLQSCSRLRRLDISAGEVIFNGRAVSVVNIPMGIDPSSLNLLCKSTEVEGWIRNISHGYRNKRLVAARDRLDVSGGIKQRLLAFELMLKSYPELRNDVVLIQVISSAGEVPELEAEVSKITMRINKKYSSTVHQPVVLLQEDIGTPQLIALLMLAEVFMATGLREGINLTSHEYILCQGEKHGIRMHGSLIISEFVGSASVFHDFNGPRSEASKLLVNPWNYKQCAAAIRFALSRSAADRLIEWKRLRRRMADYTAINWYENLQMALDDIRTVQYVREDQLIPLSRDSLAILYCKTESRLFFFEDLVISGPDPTTESSPFYEGFFRILAPFFKRMSNRLYIVSKKTSDQLNGSFPNLPSTVGVVLENEGLIRHPNAQTWHEYSITNAEWLPSIRKLMDFFQERTEGSRIEASPCSLVFHFDGALDREVAARQASELADQINGARGKFIFQVIRKETSVSVELPLSSQGRGAAARYIVDDIDDIEYPEYVLVAGDSEDNAALFRWANEMAETPPPPRLQFTGAGNQFYVFTLATGEHHKEAKFTLPDGWTFWELMRWLMLWDGQELDPDTFCFEGLSFSPH</sequence>
<dbReference type="InterPro" id="IPR036412">
    <property type="entry name" value="HAD-like_sf"/>
</dbReference>
<dbReference type="Gene3D" id="3.40.50.1000">
    <property type="entry name" value="HAD superfamily/HAD-like"/>
    <property type="match status" value="1"/>
</dbReference>
<dbReference type="Proteomes" id="UP001147695">
    <property type="component" value="Unassembled WGS sequence"/>
</dbReference>
<dbReference type="SUPFAM" id="SSF56784">
    <property type="entry name" value="HAD-like"/>
    <property type="match status" value="1"/>
</dbReference>
<dbReference type="InterPro" id="IPR001830">
    <property type="entry name" value="Glyco_trans_20"/>
</dbReference>
<evidence type="ECO:0000313" key="3">
    <source>
        <dbReference type="EMBL" id="KAJ5338151.1"/>
    </source>
</evidence>
<comment type="caution">
    <text evidence="3">The sequence shown here is derived from an EMBL/GenBank/DDBJ whole genome shotgun (WGS) entry which is preliminary data.</text>
</comment>
<dbReference type="EMBL" id="JAPZBQ010000003">
    <property type="protein sequence ID" value="KAJ5338151.1"/>
    <property type="molecule type" value="Genomic_DNA"/>
</dbReference>
<dbReference type="GO" id="GO:0003825">
    <property type="term" value="F:alpha,alpha-trehalose-phosphate synthase (UDP-forming) activity"/>
    <property type="evidence" value="ECO:0007669"/>
    <property type="project" value="TreeGrafter"/>
</dbReference>
<dbReference type="GO" id="GO:0004805">
    <property type="term" value="F:trehalose-phosphatase activity"/>
    <property type="evidence" value="ECO:0007669"/>
    <property type="project" value="TreeGrafter"/>
</dbReference>